<dbReference type="EMBL" id="JAFIMR010000011">
    <property type="protein sequence ID" value="KAI1872631.1"/>
    <property type="molecule type" value="Genomic_DNA"/>
</dbReference>
<evidence type="ECO:0000313" key="4">
    <source>
        <dbReference type="Proteomes" id="UP000829685"/>
    </source>
</evidence>
<comment type="caution">
    <text evidence="3">The sequence shown here is derived from an EMBL/GenBank/DDBJ whole genome shotgun (WGS) entry which is preliminary data.</text>
</comment>
<dbReference type="AlphaFoldDB" id="A0A9Q0AQ75"/>
<name>A0A9Q0AQ75_9PEZI</name>
<sequence length="479" mass="51571">MADTQDVEILVHIAAPSTALDDARYRSLASAYVNFSPHKRRKLTEPVTGDPNHEPSSPVPVSEDVRTSGDSRPEGPQGTQVSVGPLPSLRSPLASFRSVLDNADSPLRIGKEKFNTTNAPRFAIQGVATSQSSWKTPPSVVQDSVPDNDATAAMLTTPTRVLEHYLQNFHSPSQASLATSRPTSTPQKIQGSQKTASQVGSSDKSSQSRGLPTIPCTPGNRPPPVSSTELGKPSTKDPMSQDPHRSSETPLDADEELVEDTVIFAPETPPPPARADSEPPPSRRSRADESHASPNALLRTSSDIGPQKLADEARRAITFLPAHGYQHGSLELRAPEPAVGCGAVAAEDLVTRGLAKLAADLSIAKRFRPAAATRELRPFERGFWRVACADWAPELRAETWAFLANYVGSGAAGWGVSCRRDEPFAALRVYCWGAVAAHIYLLVYLASRRRVLFTGAEWVDGDGETVITMGKRAGVWRRA</sequence>
<feature type="compositionally biased region" description="Low complexity" evidence="1">
    <location>
        <begin position="197"/>
        <end position="208"/>
    </location>
</feature>
<dbReference type="Proteomes" id="UP000829685">
    <property type="component" value="Unassembled WGS sequence"/>
</dbReference>
<accession>A0A9Q0AQ75</accession>
<feature type="region of interest" description="Disordered" evidence="1">
    <location>
        <begin position="264"/>
        <end position="306"/>
    </location>
</feature>
<feature type="region of interest" description="Disordered" evidence="1">
    <location>
        <begin position="172"/>
        <end position="252"/>
    </location>
</feature>
<evidence type="ECO:0000313" key="3">
    <source>
        <dbReference type="EMBL" id="KAI1872631.1"/>
    </source>
</evidence>
<evidence type="ECO:0000256" key="2">
    <source>
        <dbReference type="SAM" id="Phobius"/>
    </source>
</evidence>
<reference evidence="3" key="1">
    <citation type="submission" date="2021-03" db="EMBL/GenBank/DDBJ databases">
        <title>Revisited historic fungal species revealed as producer of novel bioactive compounds through whole genome sequencing and comparative genomics.</title>
        <authorList>
            <person name="Vignolle G.A."/>
            <person name="Hochenegger N."/>
            <person name="Mach R.L."/>
            <person name="Mach-Aigner A.R."/>
            <person name="Javad Rahimi M."/>
            <person name="Salim K.A."/>
            <person name="Chan C.M."/>
            <person name="Lim L.B.L."/>
            <person name="Cai F."/>
            <person name="Druzhinina I.S."/>
            <person name="U'Ren J.M."/>
            <person name="Derntl C."/>
        </authorList>
    </citation>
    <scope>NUCLEOTIDE SEQUENCE</scope>
    <source>
        <strain evidence="3">TUCIM 5799</strain>
    </source>
</reference>
<keyword evidence="4" id="KW-1185">Reference proteome</keyword>
<proteinExistence type="predicted"/>
<evidence type="ECO:0000256" key="1">
    <source>
        <dbReference type="SAM" id="MobiDB-lite"/>
    </source>
</evidence>
<feature type="region of interest" description="Disordered" evidence="1">
    <location>
        <begin position="36"/>
        <end position="88"/>
    </location>
</feature>
<protein>
    <submittedName>
        <fullName evidence="3">Uncharacterized protein</fullName>
    </submittedName>
</protein>
<keyword evidence="2" id="KW-0472">Membrane</keyword>
<feature type="transmembrane region" description="Helical" evidence="2">
    <location>
        <begin position="427"/>
        <end position="446"/>
    </location>
</feature>
<organism evidence="3 4">
    <name type="scientific">Neoarthrinium moseri</name>
    <dbReference type="NCBI Taxonomy" id="1658444"/>
    <lineage>
        <taxon>Eukaryota</taxon>
        <taxon>Fungi</taxon>
        <taxon>Dikarya</taxon>
        <taxon>Ascomycota</taxon>
        <taxon>Pezizomycotina</taxon>
        <taxon>Sordariomycetes</taxon>
        <taxon>Xylariomycetidae</taxon>
        <taxon>Amphisphaeriales</taxon>
        <taxon>Apiosporaceae</taxon>
        <taxon>Neoarthrinium</taxon>
    </lineage>
</organism>
<keyword evidence="2" id="KW-1133">Transmembrane helix</keyword>
<gene>
    <name evidence="3" type="ORF">JX265_005511</name>
</gene>
<feature type="compositionally biased region" description="Polar residues" evidence="1">
    <location>
        <begin position="172"/>
        <end position="196"/>
    </location>
</feature>
<feature type="compositionally biased region" description="Pro residues" evidence="1">
    <location>
        <begin position="267"/>
        <end position="282"/>
    </location>
</feature>
<keyword evidence="2" id="KW-0812">Transmembrane</keyword>
<feature type="compositionally biased region" description="Basic and acidic residues" evidence="1">
    <location>
        <begin position="63"/>
        <end position="73"/>
    </location>
</feature>